<dbReference type="Proteomes" id="UP001485043">
    <property type="component" value="Unassembled WGS sequence"/>
</dbReference>
<keyword evidence="3" id="KW-0479">Metal-binding</keyword>
<feature type="region of interest" description="Disordered" evidence="15">
    <location>
        <begin position="407"/>
        <end position="472"/>
    </location>
</feature>
<keyword evidence="5" id="KW-0862">Zinc</keyword>
<name>A0AAW1T519_9CHLO</name>
<comment type="similarity">
    <text evidence="1 13">Belongs to the peroxin-14 family.</text>
</comment>
<accession>A0AAW1T519</accession>
<dbReference type="EMBL" id="JALJOV010000437">
    <property type="protein sequence ID" value="KAK9863720.1"/>
    <property type="molecule type" value="Genomic_DNA"/>
</dbReference>
<dbReference type="GO" id="GO:0005778">
    <property type="term" value="C:peroxisomal membrane"/>
    <property type="evidence" value="ECO:0007669"/>
    <property type="project" value="UniProtKB-SubCell"/>
</dbReference>
<evidence type="ECO:0000256" key="5">
    <source>
        <dbReference type="ARBA" id="ARBA00022833"/>
    </source>
</evidence>
<dbReference type="InterPro" id="IPR002653">
    <property type="entry name" value="Znf_A20"/>
</dbReference>
<evidence type="ECO:0000256" key="12">
    <source>
        <dbReference type="ARBA" id="ARBA00046271"/>
    </source>
</evidence>
<evidence type="ECO:0000256" key="7">
    <source>
        <dbReference type="ARBA" id="ARBA00023010"/>
    </source>
</evidence>
<dbReference type="InterPro" id="IPR006785">
    <property type="entry name" value="Pex14_N"/>
</dbReference>
<dbReference type="PROSITE" id="PS51036">
    <property type="entry name" value="ZF_A20"/>
    <property type="match status" value="1"/>
</dbReference>
<evidence type="ECO:0000256" key="11">
    <source>
        <dbReference type="ARBA" id="ARBA00029691"/>
    </source>
</evidence>
<dbReference type="SMART" id="SM00259">
    <property type="entry name" value="ZnF_A20"/>
    <property type="match status" value="1"/>
</dbReference>
<evidence type="ECO:0000256" key="3">
    <source>
        <dbReference type="ARBA" id="ARBA00022723"/>
    </source>
</evidence>
<feature type="compositionally biased region" description="Gly residues" evidence="15">
    <location>
        <begin position="299"/>
        <end position="308"/>
    </location>
</feature>
<proteinExistence type="inferred from homology"/>
<feature type="compositionally biased region" description="Polar residues" evidence="15">
    <location>
        <begin position="318"/>
        <end position="328"/>
    </location>
</feature>
<evidence type="ECO:0000256" key="13">
    <source>
        <dbReference type="RuleBase" id="RU367032"/>
    </source>
</evidence>
<evidence type="ECO:0000256" key="1">
    <source>
        <dbReference type="ARBA" id="ARBA00005443"/>
    </source>
</evidence>
<sequence length="571" mass="59168">MAEPTQVSQDSLDTAAEAAAAAGTNQAETLPSAALPSSGSVSEAKVLNAVAFLSHPKVKSASVESKRSFLEGKGLNAAEIQEGFRRVPEAGPMDAVAVLAGPPTPVKPFPVGGSATTLNALQPGQAAHPPQIVVQQPPALQPIRWTQVVVGMGVVLAGAYAMKQYIVPYASHAYERWSGRPLLGPSPAEKAAEERTAELIASAIQAQAAELRSAVDSLKEMVKGLDQRPALPGLQADALSLTDLRSELRTFATSLSEFGASQPGPSSDVKALQEELQQLKATLAESSRQQQPQQPLASGQGGYSGSRGGPQSRWGASHESQGSPTSFNGDPAYASSNGSAGGAQRGMSVSGAPPASTPPSPPPHPASYMEVLDMLERGHNTSGPSTYGAPLKPQNYLGALMKGRAEALGSRRSEAASPDGQDRDESASTDVEGRNGQGEAPRPWVPPAAPTPSLPARKASPKPSPATAGASQCTAAAAAPQGHGESVEASQPILCVNGCGFFGNQANMGMCSKCYREKVSEEERVRAGEKAAVAALSTPVDTVALFDFKTLERQRLARNNPLVQADKVERF</sequence>
<comment type="caution">
    <text evidence="17">The sequence shown here is derived from an EMBL/GenBank/DDBJ whole genome shotgun (WGS) entry which is preliminary data.</text>
</comment>
<comment type="function">
    <text evidence="13">Component of the PEX13-PEX14 docking complex, a translocon channel that specifically mediates the import of peroxisomal cargo proteins bound to PEX5 receptor. The PEX13-PEX14 docking complex forms a large import pore which can be opened to a diameter of about 9 nm. Mechanistically, PEX5 receptor along with cargo proteins associates with the PEX14 subunit of the PEX13-PEX14 docking complex in the cytosol, leading to the insertion of the receptor into the organelle membrane with the concomitant translocation of the cargo into the peroxisome matrix.</text>
</comment>
<comment type="subcellular location">
    <subcellularLocation>
        <location evidence="12 13">Peroxisome membrane</location>
    </subcellularLocation>
</comment>
<protein>
    <recommendedName>
        <fullName evidence="10 13">Peroxisomal membrane protein PEX14</fullName>
    </recommendedName>
    <alternativeName>
        <fullName evidence="11 13">Peroxin-14</fullName>
    </alternativeName>
</protein>
<evidence type="ECO:0000256" key="9">
    <source>
        <dbReference type="ARBA" id="ARBA00023140"/>
    </source>
</evidence>
<feature type="compositionally biased region" description="Pro residues" evidence="15">
    <location>
        <begin position="355"/>
        <end position="365"/>
    </location>
</feature>
<evidence type="ECO:0000256" key="6">
    <source>
        <dbReference type="ARBA" id="ARBA00022927"/>
    </source>
</evidence>
<keyword evidence="4" id="KW-0863">Zinc-finger</keyword>
<evidence type="ECO:0000313" key="18">
    <source>
        <dbReference type="Proteomes" id="UP001485043"/>
    </source>
</evidence>
<evidence type="ECO:0000313" key="17">
    <source>
        <dbReference type="EMBL" id="KAK9863720.1"/>
    </source>
</evidence>
<dbReference type="Pfam" id="PF01754">
    <property type="entry name" value="zf-A20"/>
    <property type="match status" value="1"/>
</dbReference>
<feature type="domain" description="A20-type" evidence="16">
    <location>
        <begin position="489"/>
        <end position="523"/>
    </location>
</feature>
<evidence type="ECO:0000256" key="2">
    <source>
        <dbReference type="ARBA" id="ARBA00022448"/>
    </source>
</evidence>
<gene>
    <name evidence="17" type="ORF">WJX84_003959</name>
</gene>
<dbReference type="PANTHER" id="PTHR23058">
    <property type="entry name" value="PEROXISOMAL MEMBRANE PROTEIN PEX14"/>
    <property type="match status" value="1"/>
</dbReference>
<feature type="region of interest" description="Disordered" evidence="15">
    <location>
        <begin position="1"/>
        <end position="38"/>
    </location>
</feature>
<evidence type="ECO:0000256" key="10">
    <source>
        <dbReference type="ARBA" id="ARBA00029502"/>
    </source>
</evidence>
<dbReference type="InterPro" id="IPR036388">
    <property type="entry name" value="WH-like_DNA-bd_sf"/>
</dbReference>
<keyword evidence="8 13" id="KW-0472">Membrane</keyword>
<dbReference type="InterPro" id="IPR025655">
    <property type="entry name" value="PEX14"/>
</dbReference>
<dbReference type="Gene3D" id="1.10.10.10">
    <property type="entry name" value="Winged helix-like DNA-binding domain superfamily/Winged helix DNA-binding domain"/>
    <property type="match status" value="1"/>
</dbReference>
<dbReference type="GO" id="GO:0003677">
    <property type="term" value="F:DNA binding"/>
    <property type="evidence" value="ECO:0007669"/>
    <property type="project" value="InterPro"/>
</dbReference>
<keyword evidence="6 13" id="KW-0653">Protein transport</keyword>
<dbReference type="GO" id="GO:1990429">
    <property type="term" value="C:peroxisomal importomer complex"/>
    <property type="evidence" value="ECO:0007669"/>
    <property type="project" value="TreeGrafter"/>
</dbReference>
<evidence type="ECO:0000256" key="4">
    <source>
        <dbReference type="ARBA" id="ARBA00022771"/>
    </source>
</evidence>
<evidence type="ECO:0000256" key="15">
    <source>
        <dbReference type="SAM" id="MobiDB-lite"/>
    </source>
</evidence>
<dbReference type="PANTHER" id="PTHR23058:SF0">
    <property type="entry name" value="PEROXISOMAL MEMBRANE PROTEIN PEX14"/>
    <property type="match status" value="1"/>
</dbReference>
<feature type="compositionally biased region" description="Pro residues" evidence="15">
    <location>
        <begin position="443"/>
        <end position="453"/>
    </location>
</feature>
<organism evidence="17 18">
    <name type="scientific">Apatococcus fuscideae</name>
    <dbReference type="NCBI Taxonomy" id="2026836"/>
    <lineage>
        <taxon>Eukaryota</taxon>
        <taxon>Viridiplantae</taxon>
        <taxon>Chlorophyta</taxon>
        <taxon>core chlorophytes</taxon>
        <taxon>Trebouxiophyceae</taxon>
        <taxon>Chlorellales</taxon>
        <taxon>Chlorellaceae</taxon>
        <taxon>Apatococcus</taxon>
    </lineage>
</organism>
<keyword evidence="9 13" id="KW-0576">Peroxisome</keyword>
<dbReference type="Gene3D" id="1.20.5.4770">
    <property type="match status" value="1"/>
</dbReference>
<keyword evidence="2 13" id="KW-0813">Transport</keyword>
<feature type="coiled-coil region" evidence="14">
    <location>
        <begin position="201"/>
        <end position="228"/>
    </location>
</feature>
<feature type="compositionally biased region" description="Polar residues" evidence="15">
    <location>
        <begin position="23"/>
        <end position="38"/>
    </location>
</feature>
<dbReference type="AlphaFoldDB" id="A0AAW1T519"/>
<keyword evidence="7" id="KW-0811">Translocation</keyword>
<feature type="compositionally biased region" description="Basic and acidic residues" evidence="15">
    <location>
        <begin position="407"/>
        <end position="426"/>
    </location>
</feature>
<keyword evidence="18" id="KW-1185">Reference proteome</keyword>
<evidence type="ECO:0000256" key="8">
    <source>
        <dbReference type="ARBA" id="ARBA00023136"/>
    </source>
</evidence>
<reference evidence="17 18" key="1">
    <citation type="journal article" date="2024" name="Nat. Commun.">
        <title>Phylogenomics reveals the evolutionary origins of lichenization in chlorophyte algae.</title>
        <authorList>
            <person name="Puginier C."/>
            <person name="Libourel C."/>
            <person name="Otte J."/>
            <person name="Skaloud P."/>
            <person name="Haon M."/>
            <person name="Grisel S."/>
            <person name="Petersen M."/>
            <person name="Berrin J.G."/>
            <person name="Delaux P.M."/>
            <person name="Dal Grande F."/>
            <person name="Keller J."/>
        </authorList>
    </citation>
    <scope>NUCLEOTIDE SEQUENCE [LARGE SCALE GENOMIC DNA]</scope>
    <source>
        <strain evidence="17 18">SAG 2523</strain>
    </source>
</reference>
<dbReference type="Pfam" id="PF04695">
    <property type="entry name" value="Pex14_N"/>
    <property type="match status" value="1"/>
</dbReference>
<evidence type="ECO:0000256" key="14">
    <source>
        <dbReference type="SAM" id="Coils"/>
    </source>
</evidence>
<dbReference type="GO" id="GO:0016560">
    <property type="term" value="P:protein import into peroxisome matrix, docking"/>
    <property type="evidence" value="ECO:0007669"/>
    <property type="project" value="UniProtKB-UniRule"/>
</dbReference>
<keyword evidence="14" id="KW-0175">Coiled coil</keyword>
<dbReference type="GO" id="GO:0008270">
    <property type="term" value="F:zinc ion binding"/>
    <property type="evidence" value="ECO:0007669"/>
    <property type="project" value="UniProtKB-KW"/>
</dbReference>
<feature type="compositionally biased region" description="Polar residues" evidence="15">
    <location>
        <begin position="1"/>
        <end position="12"/>
    </location>
</feature>
<feature type="region of interest" description="Disordered" evidence="15">
    <location>
        <begin position="283"/>
        <end position="367"/>
    </location>
</feature>
<dbReference type="SUPFAM" id="SSF57716">
    <property type="entry name" value="Glucocorticoid receptor-like (DNA-binding domain)"/>
    <property type="match status" value="1"/>
</dbReference>
<evidence type="ECO:0000259" key="16">
    <source>
        <dbReference type="PROSITE" id="PS51036"/>
    </source>
</evidence>
<dbReference type="GO" id="GO:0005102">
    <property type="term" value="F:signaling receptor binding"/>
    <property type="evidence" value="ECO:0007669"/>
    <property type="project" value="TreeGrafter"/>
</dbReference>